<proteinExistence type="predicted"/>
<reference evidence="2" key="1">
    <citation type="submission" date="2019-10" db="EMBL/GenBank/DDBJ databases">
        <authorList>
            <person name="Soares A.E.R."/>
            <person name="Aleixo A."/>
            <person name="Schneider P."/>
            <person name="Miyaki C.Y."/>
            <person name="Schneider M.P."/>
            <person name="Mello C."/>
            <person name="Vasconcelos A.T.R."/>
        </authorList>
    </citation>
    <scope>NUCLEOTIDE SEQUENCE</scope>
    <source>
        <tissue evidence="2">Muscle</tissue>
    </source>
</reference>
<comment type="caution">
    <text evidence="2">The sequence shown here is derived from an EMBL/GenBank/DDBJ whole genome shotgun (WGS) entry which is preliminary data.</text>
</comment>
<name>A0ABQ9DEL8_9PASS</name>
<sequence>MGRRSGWEAQDSHSDPDPSPVEGARPTSGHPMGRRSGWEAQDSHGDPVPSPVEGAGPTSGHPWAGGAGGKLRTAQVTLSHPLWKVLDPALATHGQEERVGSSGQPW</sequence>
<evidence type="ECO:0000256" key="1">
    <source>
        <dbReference type="SAM" id="MobiDB-lite"/>
    </source>
</evidence>
<evidence type="ECO:0000313" key="2">
    <source>
        <dbReference type="EMBL" id="KAJ7417104.1"/>
    </source>
</evidence>
<dbReference type="Proteomes" id="UP001145742">
    <property type="component" value="Unassembled WGS sequence"/>
</dbReference>
<keyword evidence="3" id="KW-1185">Reference proteome</keyword>
<accession>A0ABQ9DEL8</accession>
<gene>
    <name evidence="2" type="ORF">WISP_66286</name>
</gene>
<evidence type="ECO:0000313" key="3">
    <source>
        <dbReference type="Proteomes" id="UP001145742"/>
    </source>
</evidence>
<feature type="region of interest" description="Disordered" evidence="1">
    <location>
        <begin position="1"/>
        <end position="72"/>
    </location>
</feature>
<protein>
    <submittedName>
        <fullName evidence="2">Uncharacterized protein</fullName>
    </submittedName>
</protein>
<organism evidence="2 3">
    <name type="scientific">Willisornis vidua</name>
    <name type="common">Xingu scale-backed antbird</name>
    <dbReference type="NCBI Taxonomy" id="1566151"/>
    <lineage>
        <taxon>Eukaryota</taxon>
        <taxon>Metazoa</taxon>
        <taxon>Chordata</taxon>
        <taxon>Craniata</taxon>
        <taxon>Vertebrata</taxon>
        <taxon>Euteleostomi</taxon>
        <taxon>Archelosauria</taxon>
        <taxon>Archosauria</taxon>
        <taxon>Dinosauria</taxon>
        <taxon>Saurischia</taxon>
        <taxon>Theropoda</taxon>
        <taxon>Coelurosauria</taxon>
        <taxon>Aves</taxon>
        <taxon>Neognathae</taxon>
        <taxon>Neoaves</taxon>
        <taxon>Telluraves</taxon>
        <taxon>Australaves</taxon>
        <taxon>Passeriformes</taxon>
        <taxon>Thamnophilidae</taxon>
        <taxon>Willisornis</taxon>
    </lineage>
</organism>
<dbReference type="EMBL" id="WHWB01033783">
    <property type="protein sequence ID" value="KAJ7417104.1"/>
    <property type="molecule type" value="Genomic_DNA"/>
</dbReference>